<accession>A0A8C4X5L2</accession>
<dbReference type="GO" id="GO:0006281">
    <property type="term" value="P:DNA repair"/>
    <property type="evidence" value="ECO:0007669"/>
    <property type="project" value="UniProtKB-ARBA"/>
</dbReference>
<dbReference type="InterPro" id="IPR011335">
    <property type="entry name" value="Restrct_endonuc-II-like"/>
</dbReference>
<dbReference type="SUPFAM" id="SSF52980">
    <property type="entry name" value="Restriction endonuclease-like"/>
    <property type="match status" value="1"/>
</dbReference>
<dbReference type="InterPro" id="IPR011604">
    <property type="entry name" value="PDDEXK-like_dom_sf"/>
</dbReference>
<dbReference type="InterPro" id="IPR019080">
    <property type="entry name" value="YqaJ_viral_recombinase"/>
</dbReference>
<dbReference type="GeneTree" id="ENSGT00940000171017"/>
<dbReference type="InterPro" id="IPR051703">
    <property type="entry name" value="NF-kappa-B_Signaling_Reg"/>
</dbReference>
<feature type="compositionally biased region" description="Polar residues" evidence="1">
    <location>
        <begin position="31"/>
        <end position="40"/>
    </location>
</feature>
<dbReference type="CDD" id="cd22343">
    <property type="entry name" value="PDDEXK_lambda_exonuclease-like"/>
    <property type="match status" value="1"/>
</dbReference>
<feature type="compositionally biased region" description="Low complexity" evidence="1">
    <location>
        <begin position="48"/>
        <end position="70"/>
    </location>
</feature>
<dbReference type="Ensembl" id="ENSECRT00000007321.1">
    <property type="protein sequence ID" value="ENSECRP00000007205.1"/>
    <property type="gene ID" value="ENSECRG00000004811.1"/>
</dbReference>
<reference evidence="3" key="2">
    <citation type="submission" date="2025-08" db="UniProtKB">
        <authorList>
            <consortium name="Ensembl"/>
        </authorList>
    </citation>
    <scope>IDENTIFICATION</scope>
</reference>
<dbReference type="PANTHER" id="PTHR46609">
    <property type="entry name" value="EXONUCLEASE, PHAGE-TYPE/RECB, C-TERMINAL DOMAIN-CONTAINING PROTEIN"/>
    <property type="match status" value="1"/>
</dbReference>
<evidence type="ECO:0000313" key="3">
    <source>
        <dbReference type="Ensembl" id="ENSECRP00000007205.1"/>
    </source>
</evidence>
<protein>
    <submittedName>
        <fullName evidence="3">Uncharacterized LOC114646672</fullName>
    </submittedName>
</protein>
<dbReference type="PANTHER" id="PTHR46609:SF8">
    <property type="entry name" value="YQAJ VIRAL RECOMBINASE DOMAIN-CONTAINING PROTEIN"/>
    <property type="match status" value="1"/>
</dbReference>
<dbReference type="AlphaFoldDB" id="A0A8C4X5L2"/>
<gene>
    <name evidence="3" type="primary">LOC114646672</name>
</gene>
<feature type="domain" description="YqaJ viral recombinase" evidence="2">
    <location>
        <begin position="184"/>
        <end position="349"/>
    </location>
</feature>
<proteinExistence type="predicted"/>
<dbReference type="Gene3D" id="3.90.320.10">
    <property type="match status" value="1"/>
</dbReference>
<reference evidence="3" key="1">
    <citation type="submission" date="2021-06" db="EMBL/GenBank/DDBJ databases">
        <authorList>
            <consortium name="Wellcome Sanger Institute Data Sharing"/>
        </authorList>
    </citation>
    <scope>NUCLEOTIDE SEQUENCE [LARGE SCALE GENOMIC DNA]</scope>
</reference>
<feature type="region of interest" description="Disordered" evidence="1">
    <location>
        <begin position="1"/>
        <end position="126"/>
    </location>
</feature>
<dbReference type="GeneID" id="114646672"/>
<sequence length="400" mass="44270">MEPIKKGTRGPQSKSASPQQGAAVPPVKPNSPRQSSSQCSKEAPKYGPRPTLTTTTSNRAARTADRSATPVQPARTPANNLPLKSAPPQPFKKEVDSARYTAHPRVQKAKGGARAVSPEHQSDNRKTLAAATAKDGTLPTGMEATLIPHPLHPSMPASHTSRKLDKEKLSVIERDTRGQRNNPKWFEWRQNRITASNAHKIANSRFVNGISKEVPQSYLRAVVSSGSNVKTPAMTWGINNESVAVNHYQKLKSKQLGKDVVVEDCGLFIHPEHNWLAASPDGIVRDSQSKQILNCLEVKCPFKHRNNTISKACTDKTFCLEQVGSSSYSLKKKHDYYTQVQCQLAVTGLTKADFIVYTSKDMAVVPVEYDPVFWKQTATKLEMFYTQAVLPHLEAQRREE</sequence>
<keyword evidence="4" id="KW-1185">Reference proteome</keyword>
<dbReference type="RefSeq" id="XP_028650805.1">
    <property type="nucleotide sequence ID" value="XM_028794972.2"/>
</dbReference>
<dbReference type="OrthoDB" id="6155932at2759"/>
<evidence type="ECO:0000313" key="4">
    <source>
        <dbReference type="Proteomes" id="UP000694620"/>
    </source>
</evidence>
<evidence type="ECO:0000259" key="2">
    <source>
        <dbReference type="Pfam" id="PF09588"/>
    </source>
</evidence>
<reference evidence="3" key="3">
    <citation type="submission" date="2025-09" db="UniProtKB">
        <authorList>
            <consortium name="Ensembl"/>
        </authorList>
    </citation>
    <scope>IDENTIFICATION</scope>
</reference>
<feature type="compositionally biased region" description="Polar residues" evidence="1">
    <location>
        <begin position="10"/>
        <end position="20"/>
    </location>
</feature>
<organism evidence="3 4">
    <name type="scientific">Erpetoichthys calabaricus</name>
    <name type="common">Rope fish</name>
    <name type="synonym">Calamoichthys calabaricus</name>
    <dbReference type="NCBI Taxonomy" id="27687"/>
    <lineage>
        <taxon>Eukaryota</taxon>
        <taxon>Metazoa</taxon>
        <taxon>Chordata</taxon>
        <taxon>Craniata</taxon>
        <taxon>Vertebrata</taxon>
        <taxon>Euteleostomi</taxon>
        <taxon>Actinopterygii</taxon>
        <taxon>Polypteriformes</taxon>
        <taxon>Polypteridae</taxon>
        <taxon>Erpetoichthys</taxon>
    </lineage>
</organism>
<dbReference type="Pfam" id="PF09588">
    <property type="entry name" value="YqaJ"/>
    <property type="match status" value="1"/>
</dbReference>
<name>A0A8C4X5L2_ERPCA</name>
<dbReference type="Proteomes" id="UP000694620">
    <property type="component" value="Chromosome 2"/>
</dbReference>
<evidence type="ECO:0000256" key="1">
    <source>
        <dbReference type="SAM" id="MobiDB-lite"/>
    </source>
</evidence>